<feature type="domain" description="NADH-Ubiquinone oxidoreductase (complex I) chain 5 N-terminal" evidence="18">
    <location>
        <begin position="49"/>
        <end position="94"/>
    </location>
</feature>
<dbReference type="GO" id="GO:0042773">
    <property type="term" value="P:ATP synthesis coupled electron transport"/>
    <property type="evidence" value="ECO:0007669"/>
    <property type="project" value="InterPro"/>
</dbReference>
<dbReference type="Pfam" id="PF00662">
    <property type="entry name" value="Proton_antipo_N"/>
    <property type="match status" value="1"/>
</dbReference>
<dbReference type="InterPro" id="IPR001516">
    <property type="entry name" value="Proton_antipo_N"/>
</dbReference>
<feature type="domain" description="NADH:quinone oxidoreductase/Mrp antiporter transmembrane" evidence="17">
    <location>
        <begin position="111"/>
        <end position="385"/>
    </location>
</feature>
<evidence type="ECO:0000256" key="13">
    <source>
        <dbReference type="ARBA" id="ARBA00023128"/>
    </source>
</evidence>
<geneLocation type="mitochondrion" evidence="20"/>
<evidence type="ECO:0000256" key="11">
    <source>
        <dbReference type="ARBA" id="ARBA00023027"/>
    </source>
</evidence>
<dbReference type="EC" id="7.1.1.2" evidence="2 16"/>
<feature type="transmembrane region" description="Helical" evidence="16">
    <location>
        <begin position="64"/>
        <end position="83"/>
    </location>
</feature>
<comment type="function">
    <text evidence="16">Core subunit of the mitochondrial membrane respiratory chain NADH dehydrogenase (Complex I) which catalyzes electron transfer from NADH through the respiratory chain, using ubiquinone as an electron acceptor. Essential for the catalytic activity and assembly of complex I.</text>
</comment>
<evidence type="ECO:0000256" key="8">
    <source>
        <dbReference type="ARBA" id="ARBA00022967"/>
    </source>
</evidence>
<evidence type="ECO:0000313" key="20">
    <source>
        <dbReference type="EMBL" id="AXP84523.1"/>
    </source>
</evidence>
<keyword evidence="10 16" id="KW-1133">Transmembrane helix</keyword>
<dbReference type="PANTHER" id="PTHR42829:SF2">
    <property type="entry name" value="NADH-UBIQUINONE OXIDOREDUCTASE CHAIN 5"/>
    <property type="match status" value="1"/>
</dbReference>
<feature type="transmembrane region" description="Helical" evidence="16">
    <location>
        <begin position="453"/>
        <end position="478"/>
    </location>
</feature>
<comment type="subcellular location">
    <subcellularLocation>
        <location evidence="1">Mitochondrion inner membrane</location>
        <topology evidence="1">Multi-pass membrane protein</topology>
    </subcellularLocation>
</comment>
<evidence type="ECO:0000256" key="9">
    <source>
        <dbReference type="ARBA" id="ARBA00022982"/>
    </source>
</evidence>
<evidence type="ECO:0000256" key="6">
    <source>
        <dbReference type="ARBA" id="ARBA00022692"/>
    </source>
</evidence>
<protein>
    <recommendedName>
        <fullName evidence="3 16">NADH-ubiquinone oxidoreductase chain 5</fullName>
        <ecNumber evidence="2 16">7.1.1.2</ecNumber>
    </recommendedName>
</protein>
<accession>A0A346KL05</accession>
<gene>
    <name evidence="20" type="primary">ND5</name>
</gene>
<dbReference type="GO" id="GO:0005743">
    <property type="term" value="C:mitochondrial inner membrane"/>
    <property type="evidence" value="ECO:0007669"/>
    <property type="project" value="UniProtKB-SubCell"/>
</dbReference>
<comment type="catalytic activity">
    <reaction evidence="15 16">
        <text>a ubiquinone + NADH + 5 H(+)(in) = a ubiquinol + NAD(+) + 4 H(+)(out)</text>
        <dbReference type="Rhea" id="RHEA:29091"/>
        <dbReference type="Rhea" id="RHEA-COMP:9565"/>
        <dbReference type="Rhea" id="RHEA-COMP:9566"/>
        <dbReference type="ChEBI" id="CHEBI:15378"/>
        <dbReference type="ChEBI" id="CHEBI:16389"/>
        <dbReference type="ChEBI" id="CHEBI:17976"/>
        <dbReference type="ChEBI" id="CHEBI:57540"/>
        <dbReference type="ChEBI" id="CHEBI:57945"/>
        <dbReference type="EC" id="7.1.1.2"/>
    </reaction>
</comment>
<feature type="transmembrane region" description="Helical" evidence="16">
    <location>
        <begin position="340"/>
        <end position="361"/>
    </location>
</feature>
<evidence type="ECO:0000256" key="2">
    <source>
        <dbReference type="ARBA" id="ARBA00012944"/>
    </source>
</evidence>
<comment type="similarity">
    <text evidence="16">Belongs to the complex I subunit 5 family.</text>
</comment>
<keyword evidence="13 16" id="KW-0496">Mitochondrion</keyword>
<keyword evidence="5" id="KW-0679">Respiratory chain</keyword>
<keyword evidence="7" id="KW-0999">Mitochondrion inner membrane</keyword>
<reference evidence="20" key="1">
    <citation type="journal article" date="2018" name="PeerJ">
        <title>Mitogenomics of Perumytilus purpuratus (Bivalvia: Mytilidae) and its implications for doubly uniparental inheritance of mitochondria.</title>
        <authorList>
            <person name="Smietanka B."/>
            <person name="Lubosny M."/>
            <person name="Przylucka A."/>
            <person name="Gerard K."/>
            <person name="Burzynski A."/>
        </authorList>
    </citation>
    <scope>NUCLEOTIDE SEQUENCE</scope>
    <source>
        <strain evidence="20">M-south</strain>
    </source>
</reference>
<evidence type="ECO:0000259" key="17">
    <source>
        <dbReference type="Pfam" id="PF00361"/>
    </source>
</evidence>
<feature type="transmembrane region" description="Helical" evidence="16">
    <location>
        <begin position="186"/>
        <end position="208"/>
    </location>
</feature>
<dbReference type="PANTHER" id="PTHR42829">
    <property type="entry name" value="NADH-UBIQUINONE OXIDOREDUCTASE CHAIN 5"/>
    <property type="match status" value="1"/>
</dbReference>
<dbReference type="Pfam" id="PF06455">
    <property type="entry name" value="NADH5_C"/>
    <property type="match status" value="1"/>
</dbReference>
<feature type="transmembrane region" description="Helical" evidence="16">
    <location>
        <begin position="12"/>
        <end position="35"/>
    </location>
</feature>
<evidence type="ECO:0000256" key="16">
    <source>
        <dbReference type="RuleBase" id="RU003404"/>
    </source>
</evidence>
<evidence type="ECO:0000256" key="3">
    <source>
        <dbReference type="ARBA" id="ARBA00021096"/>
    </source>
</evidence>
<sequence length="583" mass="64914">MKILRMKMKKIYLVDPSGLYVAFMGYITMLISMFLNSSHLIEIALWEGDSFTISASFIFDDLSVLFSGVVLVISGSVIIYSSWYMSSDQFFSRFIFLIYLFVGSMVMLIYSANLISLMLGWDGLGLVSFLLVCYYQNSKSLGAAMLTVLTNRLGDVFILVSIGLLSTWGDWLVYCRPSMSNDDVGVIGFLLVLGGMTKSAQAPFCAWLPEAMSAPTPVSSLVHSSTLVTAGAYLIIRCYSLCGSSLDNMFFLKMMSLLTLVIAGMGGVLETDFKKVVALSTLGQLSLMMFAVSIGLPHIAFFHLINHASFKALLFVSVGAIIHCNKGCQDMRALGMSWKMLPTSSACMVLSSLSLCGLPFLSGFYSKDLLIELSLTCGLDMWSYVVMLFGVSLTSFYSLRVITSALFSSNRVVIMDSDMRVEEPFNLVLSYCCLAMGAVLSGFYMELNMTTDLFFYDFIDFLVFSFIMVLPIIGFFMLRYSIGYDTINEPSHFATFVILMFNFSSLSTQPFCVVGFKCGYFLVRSMDQGWLEHLGPQGAFKYLGELSKSNQKIQSYYFVKLIWFVLMSMVVVLSSLSLLLVCW</sequence>
<dbReference type="InterPro" id="IPR003945">
    <property type="entry name" value="NU5C-like"/>
</dbReference>
<evidence type="ECO:0000256" key="14">
    <source>
        <dbReference type="ARBA" id="ARBA00023136"/>
    </source>
</evidence>
<dbReference type="PRINTS" id="PR01434">
    <property type="entry name" value="NADHDHGNASE5"/>
</dbReference>
<evidence type="ECO:0000256" key="4">
    <source>
        <dbReference type="ARBA" id="ARBA00022448"/>
    </source>
</evidence>
<evidence type="ECO:0000256" key="10">
    <source>
        <dbReference type="ARBA" id="ARBA00022989"/>
    </source>
</evidence>
<feature type="transmembrane region" description="Helical" evidence="16">
    <location>
        <begin position="381"/>
        <end position="407"/>
    </location>
</feature>
<feature type="transmembrane region" description="Helical" evidence="16">
    <location>
        <begin position="428"/>
        <end position="447"/>
    </location>
</feature>
<evidence type="ECO:0000259" key="19">
    <source>
        <dbReference type="Pfam" id="PF06455"/>
    </source>
</evidence>
<feature type="transmembrane region" description="Helical" evidence="16">
    <location>
        <begin position="248"/>
        <end position="269"/>
    </location>
</feature>
<keyword evidence="6 16" id="KW-0812">Transmembrane</keyword>
<evidence type="ECO:0000256" key="15">
    <source>
        <dbReference type="ARBA" id="ARBA00049551"/>
    </source>
</evidence>
<evidence type="ECO:0000259" key="18">
    <source>
        <dbReference type="Pfam" id="PF00662"/>
    </source>
</evidence>
<dbReference type="InterPro" id="IPR001750">
    <property type="entry name" value="ND/Mrp_TM"/>
</dbReference>
<keyword evidence="14 16" id="KW-0472">Membrane</keyword>
<keyword evidence="12 16" id="KW-0830">Ubiquinone</keyword>
<keyword evidence="9" id="KW-0249">Electron transport</keyword>
<keyword evidence="11 16" id="KW-0520">NAD</keyword>
<evidence type="ECO:0000256" key="12">
    <source>
        <dbReference type="ARBA" id="ARBA00023075"/>
    </source>
</evidence>
<keyword evidence="8" id="KW-1278">Translocase</keyword>
<keyword evidence="4 16" id="KW-0813">Transport</keyword>
<dbReference type="GO" id="GO:0015990">
    <property type="term" value="P:electron transport coupled proton transport"/>
    <property type="evidence" value="ECO:0007669"/>
    <property type="project" value="TreeGrafter"/>
</dbReference>
<dbReference type="AlphaFoldDB" id="A0A346KL05"/>
<feature type="domain" description="NADH dehydrogenase subunit 5 C-terminal" evidence="19">
    <location>
        <begin position="397"/>
        <end position="573"/>
    </location>
</feature>
<name>A0A346KL05_PERPP</name>
<feature type="transmembrane region" description="Helical" evidence="16">
    <location>
        <begin position="156"/>
        <end position="174"/>
    </location>
</feature>
<organism evidence="20">
    <name type="scientific">Perumytilus purpuratus</name>
    <name type="common">Mussel</name>
    <name type="synonym">Brachidontes purpuratus</name>
    <dbReference type="NCBI Taxonomy" id="390823"/>
    <lineage>
        <taxon>Eukaryota</taxon>
        <taxon>Metazoa</taxon>
        <taxon>Spiralia</taxon>
        <taxon>Lophotrochozoa</taxon>
        <taxon>Mollusca</taxon>
        <taxon>Bivalvia</taxon>
        <taxon>Autobranchia</taxon>
        <taxon>Pteriomorphia</taxon>
        <taxon>Mytilida</taxon>
        <taxon>Mytiloidea</taxon>
        <taxon>Mytilidae</taxon>
        <taxon>Brachidontinae</taxon>
        <taxon>Perumytilus</taxon>
    </lineage>
</organism>
<evidence type="ECO:0000256" key="7">
    <source>
        <dbReference type="ARBA" id="ARBA00022792"/>
    </source>
</evidence>
<dbReference type="Pfam" id="PF00361">
    <property type="entry name" value="Proton_antipo_M"/>
    <property type="match status" value="1"/>
</dbReference>
<feature type="transmembrane region" description="Helical" evidence="16">
    <location>
        <begin position="557"/>
        <end position="581"/>
    </location>
</feature>
<feature type="transmembrane region" description="Helical" evidence="16">
    <location>
        <begin position="90"/>
        <end position="112"/>
    </location>
</feature>
<dbReference type="InterPro" id="IPR010934">
    <property type="entry name" value="NADH_DH_su5_C"/>
</dbReference>
<dbReference type="GO" id="GO:0008137">
    <property type="term" value="F:NADH dehydrogenase (ubiquinone) activity"/>
    <property type="evidence" value="ECO:0007669"/>
    <property type="project" value="UniProtKB-EC"/>
</dbReference>
<proteinExistence type="inferred from homology"/>
<dbReference type="EMBL" id="MH330331">
    <property type="protein sequence ID" value="AXP84523.1"/>
    <property type="molecule type" value="Genomic_DNA"/>
</dbReference>
<feature type="transmembrane region" description="Helical" evidence="16">
    <location>
        <begin position="276"/>
        <end position="296"/>
    </location>
</feature>
<feature type="transmembrane region" description="Helical" evidence="16">
    <location>
        <begin position="220"/>
        <end position="236"/>
    </location>
</feature>
<dbReference type="GO" id="GO:0003954">
    <property type="term" value="F:NADH dehydrogenase activity"/>
    <property type="evidence" value="ECO:0007669"/>
    <property type="project" value="TreeGrafter"/>
</dbReference>
<evidence type="ECO:0000256" key="1">
    <source>
        <dbReference type="ARBA" id="ARBA00004448"/>
    </source>
</evidence>
<evidence type="ECO:0000256" key="5">
    <source>
        <dbReference type="ARBA" id="ARBA00022660"/>
    </source>
</evidence>